<feature type="transmembrane region" description="Helical" evidence="1">
    <location>
        <begin position="216"/>
        <end position="232"/>
    </location>
</feature>
<keyword evidence="1" id="KW-0472">Membrane</keyword>
<dbReference type="EMBL" id="CACRST010000014">
    <property type="protein sequence ID" value="VYT06860.1"/>
    <property type="molecule type" value="Genomic_DNA"/>
</dbReference>
<dbReference type="GO" id="GO:0080120">
    <property type="term" value="P:CAAX-box protein maturation"/>
    <property type="evidence" value="ECO:0007669"/>
    <property type="project" value="UniProtKB-ARBA"/>
</dbReference>
<dbReference type="Pfam" id="PF02517">
    <property type="entry name" value="Rce1-like"/>
    <property type="match status" value="1"/>
</dbReference>
<evidence type="ECO:0000259" key="2">
    <source>
        <dbReference type="Pfam" id="PF02517"/>
    </source>
</evidence>
<evidence type="ECO:0000256" key="1">
    <source>
        <dbReference type="SAM" id="Phobius"/>
    </source>
</evidence>
<accession>A0A6N2TM40</accession>
<feature type="transmembrane region" description="Helical" evidence="1">
    <location>
        <begin position="244"/>
        <end position="267"/>
    </location>
</feature>
<dbReference type="PANTHER" id="PTHR36435:SF1">
    <property type="entry name" value="CAAX AMINO TERMINAL PROTEASE FAMILY PROTEIN"/>
    <property type="match status" value="1"/>
</dbReference>
<feature type="transmembrane region" description="Helical" evidence="1">
    <location>
        <begin position="100"/>
        <end position="121"/>
    </location>
</feature>
<proteinExistence type="predicted"/>
<keyword evidence="3" id="KW-0645">Protease</keyword>
<keyword evidence="1" id="KW-1133">Transmembrane helix</keyword>
<dbReference type="InterPro" id="IPR003675">
    <property type="entry name" value="Rce1/LyrA-like_dom"/>
</dbReference>
<protein>
    <submittedName>
        <fullName evidence="3">CAAX amino terminal protease self- immunity</fullName>
    </submittedName>
</protein>
<feature type="transmembrane region" description="Helical" evidence="1">
    <location>
        <begin position="52"/>
        <end position="73"/>
    </location>
</feature>
<feature type="transmembrane region" description="Helical" evidence="1">
    <location>
        <begin position="21"/>
        <end position="40"/>
    </location>
</feature>
<name>A0A6N2TM40_9FIRM</name>
<gene>
    <name evidence="3" type="ORF">BGLFYP119_01678</name>
</gene>
<feature type="domain" description="CAAX prenyl protease 2/Lysostaphin resistance protein A-like" evidence="2">
    <location>
        <begin position="142"/>
        <end position="228"/>
    </location>
</feature>
<organism evidence="3">
    <name type="scientific">Blautia glucerasea</name>
    <dbReference type="NCBI Taxonomy" id="536633"/>
    <lineage>
        <taxon>Bacteria</taxon>
        <taxon>Bacillati</taxon>
        <taxon>Bacillota</taxon>
        <taxon>Clostridia</taxon>
        <taxon>Lachnospirales</taxon>
        <taxon>Lachnospiraceae</taxon>
        <taxon>Blautia</taxon>
    </lineage>
</organism>
<dbReference type="InterPro" id="IPR052710">
    <property type="entry name" value="CAAX_protease"/>
</dbReference>
<feature type="transmembrane region" description="Helical" evidence="1">
    <location>
        <begin position="141"/>
        <end position="165"/>
    </location>
</feature>
<feature type="transmembrane region" description="Helical" evidence="1">
    <location>
        <begin position="177"/>
        <end position="210"/>
    </location>
</feature>
<dbReference type="PANTHER" id="PTHR36435">
    <property type="entry name" value="SLR1288 PROTEIN"/>
    <property type="match status" value="1"/>
</dbReference>
<keyword evidence="1" id="KW-0812">Transmembrane</keyword>
<dbReference type="GO" id="GO:0004175">
    <property type="term" value="F:endopeptidase activity"/>
    <property type="evidence" value="ECO:0007669"/>
    <property type="project" value="UniProtKB-ARBA"/>
</dbReference>
<keyword evidence="3" id="KW-0378">Hydrolase</keyword>
<sequence length="277" mass="31100">MLSPLHRQNRLSQVWRVVYPCGIHFLISQIVANVGLAVILKGMGGTMDDFNSHTIFLTGITALLTMIPCLYFYKRDVRARVTGGLIPKAGGRRLKAGEGLWLLLIGASLATFANMLVAALQNILPVREYQETMNQITSGKSIWMLVFWMGIVAPVAEEMVFRWLIYFRLRDYMRMGMAMAVSGILFGIYHMNLTQAVYASILGMMFAYFLEITGNLWASVLLHIGANCWSVLMPEILLRIPKEAYVPAVLAIEAILFAGLLTGISYFKKHMVNQRTL</sequence>
<evidence type="ECO:0000313" key="3">
    <source>
        <dbReference type="EMBL" id="VYT06860.1"/>
    </source>
</evidence>
<dbReference type="GO" id="GO:0006508">
    <property type="term" value="P:proteolysis"/>
    <property type="evidence" value="ECO:0007669"/>
    <property type="project" value="UniProtKB-KW"/>
</dbReference>
<dbReference type="AlphaFoldDB" id="A0A6N2TM40"/>
<reference evidence="3" key="1">
    <citation type="submission" date="2019-11" db="EMBL/GenBank/DDBJ databases">
        <authorList>
            <person name="Feng L."/>
        </authorList>
    </citation>
    <scope>NUCLEOTIDE SEQUENCE</scope>
    <source>
        <strain evidence="3">BgluceraseaLFYP119</strain>
    </source>
</reference>